<organism evidence="4 5">
    <name type="scientific">Astrephomene gubernaculifera</name>
    <dbReference type="NCBI Taxonomy" id="47775"/>
    <lineage>
        <taxon>Eukaryota</taxon>
        <taxon>Viridiplantae</taxon>
        <taxon>Chlorophyta</taxon>
        <taxon>core chlorophytes</taxon>
        <taxon>Chlorophyceae</taxon>
        <taxon>CS clade</taxon>
        <taxon>Chlamydomonadales</taxon>
        <taxon>Astrephomenaceae</taxon>
        <taxon>Astrephomene</taxon>
    </lineage>
</organism>
<dbReference type="InterPro" id="IPR009472">
    <property type="entry name" value="Tab2-like"/>
</dbReference>
<evidence type="ECO:0000313" key="5">
    <source>
        <dbReference type="Proteomes" id="UP001054857"/>
    </source>
</evidence>
<dbReference type="EMBL" id="BMAR01000024">
    <property type="protein sequence ID" value="GFR48614.1"/>
    <property type="molecule type" value="Genomic_DNA"/>
</dbReference>
<dbReference type="InterPro" id="IPR046761">
    <property type="entry name" value="Tab2-like_C"/>
</dbReference>
<name>A0AAD3DUZ9_9CHLO</name>
<proteinExistence type="predicted"/>
<feature type="domain" description="RNA-binding protein Tab2/Atab2 C-terminal" evidence="3">
    <location>
        <begin position="203"/>
        <end position="358"/>
    </location>
</feature>
<feature type="domain" description="RNA-binding protein Tab2-like N-terminal" evidence="2">
    <location>
        <begin position="81"/>
        <end position="184"/>
    </location>
</feature>
<evidence type="ECO:0000313" key="4">
    <source>
        <dbReference type="EMBL" id="GFR48614.1"/>
    </source>
</evidence>
<comment type="caution">
    <text evidence="4">The sequence shown here is derived from an EMBL/GenBank/DDBJ whole genome shotgun (WGS) entry which is preliminary data.</text>
</comment>
<feature type="region of interest" description="Disordered" evidence="1">
    <location>
        <begin position="24"/>
        <end position="52"/>
    </location>
</feature>
<keyword evidence="5" id="KW-1185">Reference proteome</keyword>
<dbReference type="PANTHER" id="PTHR34556:SF2">
    <property type="entry name" value="PROTEIN TAB2 HOMOLOG, CHLOROPLASTIC"/>
    <property type="match status" value="1"/>
</dbReference>
<dbReference type="Pfam" id="PF06485">
    <property type="entry name" value="Tab2-like_N"/>
    <property type="match status" value="1"/>
</dbReference>
<reference evidence="4 5" key="1">
    <citation type="journal article" date="2021" name="Sci. Rep.">
        <title>Genome sequencing of the multicellular alga Astrephomene provides insights into convergent evolution of germ-soma differentiation.</title>
        <authorList>
            <person name="Yamashita S."/>
            <person name="Yamamoto K."/>
            <person name="Matsuzaki R."/>
            <person name="Suzuki S."/>
            <person name="Yamaguchi H."/>
            <person name="Hirooka S."/>
            <person name="Minakuchi Y."/>
            <person name="Miyagishima S."/>
            <person name="Kawachi M."/>
            <person name="Toyoda A."/>
            <person name="Nozaki H."/>
        </authorList>
    </citation>
    <scope>NUCLEOTIDE SEQUENCE [LARGE SCALE GENOMIC DNA]</scope>
    <source>
        <strain evidence="4 5">NIES-4017</strain>
    </source>
</reference>
<dbReference type="AlphaFoldDB" id="A0AAD3DUZ9"/>
<sequence length="365" mass="40802">MSSCLGTQRIVTPATHGRGLAAFSSSLLPHGPVPRPSHRRSPEQEQRRTLRRPQVVALSSEVAVQQPSTSATSKTVPNSSVWEIDFCSRPLLDERGKKVWELLICDPERNFEYSEYFPNSKINSGELKRTIERILAQPGAERPEKARFFRSQMQTIITKALTDCQIKAVPSRRCFTVMSWIGERLESVYRLDPRYSDKAQSLFQLDLGPLEALPDALRGEQWAFVQLPLGTLLGMLRRVEEAEIFGGTFSLATSGLQDLPRDMLIPGVVVFSRRALPLAAWTNGLEIAAVKADVQRSCLVLETGVNQRWKYGSWKPSEESVGEAEGWELAKQGVSGVHFLAVQPDPDSEELTGLWMLRDCEPPSI</sequence>
<protein>
    <submittedName>
        <fullName evidence="4">Uncharacterized protein</fullName>
    </submittedName>
</protein>
<dbReference type="Pfam" id="PF20429">
    <property type="entry name" value="Tab2-like_C"/>
    <property type="match status" value="1"/>
</dbReference>
<accession>A0AAD3DUZ9</accession>
<dbReference type="Proteomes" id="UP001054857">
    <property type="component" value="Unassembled WGS sequence"/>
</dbReference>
<dbReference type="GO" id="GO:0003723">
    <property type="term" value="F:RNA binding"/>
    <property type="evidence" value="ECO:0007669"/>
    <property type="project" value="InterPro"/>
</dbReference>
<evidence type="ECO:0000259" key="3">
    <source>
        <dbReference type="Pfam" id="PF20429"/>
    </source>
</evidence>
<dbReference type="PANTHER" id="PTHR34556">
    <property type="match status" value="1"/>
</dbReference>
<dbReference type="InterPro" id="IPR046760">
    <property type="entry name" value="Tab2-like_N"/>
</dbReference>
<evidence type="ECO:0000259" key="2">
    <source>
        <dbReference type="Pfam" id="PF06485"/>
    </source>
</evidence>
<evidence type="ECO:0000256" key="1">
    <source>
        <dbReference type="SAM" id="MobiDB-lite"/>
    </source>
</evidence>
<gene>
    <name evidence="4" type="ORF">Agub_g10526</name>
</gene>